<feature type="domain" description="Glyoxal oxidase N-terminal" evidence="3">
    <location>
        <begin position="340"/>
        <end position="437"/>
    </location>
</feature>
<dbReference type="InterPro" id="IPR015202">
    <property type="entry name" value="GO-like_E_set"/>
</dbReference>
<dbReference type="EMBL" id="LDJL01000011">
    <property type="protein sequence ID" value="KRG68868.1"/>
    <property type="molecule type" value="Genomic_DNA"/>
</dbReference>
<keyword evidence="1" id="KW-0732">Signal</keyword>
<gene>
    <name evidence="5" type="ORF">ABB29_10350</name>
</gene>
<dbReference type="InterPro" id="IPR014756">
    <property type="entry name" value="Ig_E-set"/>
</dbReference>
<dbReference type="InterPro" id="IPR011043">
    <property type="entry name" value="Gal_Oxase/kelch_b-propeller"/>
</dbReference>
<reference evidence="5 6" key="1">
    <citation type="submission" date="2015-05" db="EMBL/GenBank/DDBJ databases">
        <title>Genome sequencing and analysis of members of genus Stenotrophomonas.</title>
        <authorList>
            <person name="Patil P.P."/>
            <person name="Midha S."/>
            <person name="Patil P.B."/>
        </authorList>
    </citation>
    <scope>NUCLEOTIDE SEQUENCE [LARGE SCALE GENOMIC DNA]</scope>
    <source>
        <strain evidence="5 6">DSM 21858</strain>
    </source>
</reference>
<dbReference type="InterPro" id="IPR037293">
    <property type="entry name" value="Gal_Oxidase_central_sf"/>
</dbReference>
<evidence type="ECO:0000259" key="3">
    <source>
        <dbReference type="Pfam" id="PF07250"/>
    </source>
</evidence>
<dbReference type="InterPro" id="IPR013783">
    <property type="entry name" value="Ig-like_fold"/>
</dbReference>
<evidence type="ECO:0000256" key="1">
    <source>
        <dbReference type="ARBA" id="ARBA00022729"/>
    </source>
</evidence>
<dbReference type="PANTHER" id="PTHR32208:SF21">
    <property type="entry name" value="LOW QUALITY PROTEIN: ALDEHYDE OXIDASE GLOX-LIKE"/>
    <property type="match status" value="1"/>
</dbReference>
<dbReference type="STRING" id="344882.ABB29_10350"/>
<dbReference type="Gene3D" id="2.100.10.30">
    <property type="entry name" value="Jacalin-like lectin domain"/>
    <property type="match status" value="1"/>
</dbReference>
<evidence type="ECO:0000313" key="6">
    <source>
        <dbReference type="Proteomes" id="UP000052052"/>
    </source>
</evidence>
<feature type="compositionally biased region" description="Basic and acidic residues" evidence="2">
    <location>
        <begin position="854"/>
        <end position="872"/>
    </location>
</feature>
<dbReference type="Proteomes" id="UP000052052">
    <property type="component" value="Unassembled WGS sequence"/>
</dbReference>
<comment type="caution">
    <text evidence="5">The sequence shown here is derived from an EMBL/GenBank/DDBJ whole genome shotgun (WGS) entry which is preliminary data.</text>
</comment>
<evidence type="ECO:0000259" key="4">
    <source>
        <dbReference type="Pfam" id="PF09118"/>
    </source>
</evidence>
<dbReference type="InterPro" id="IPR036404">
    <property type="entry name" value="Jacalin-like_lectin_dom_sf"/>
</dbReference>
<accession>A0A0R0CTC7</accession>
<evidence type="ECO:0000313" key="5">
    <source>
        <dbReference type="EMBL" id="KRG68868.1"/>
    </source>
</evidence>
<name>A0A0R0CTC7_9GAMM</name>
<keyword evidence="6" id="KW-1185">Reference proteome</keyword>
<feature type="region of interest" description="Disordered" evidence="2">
    <location>
        <begin position="851"/>
        <end position="878"/>
    </location>
</feature>
<dbReference type="CDD" id="cd02851">
    <property type="entry name" value="E_set_GO_C"/>
    <property type="match status" value="1"/>
</dbReference>
<dbReference type="Pfam" id="PF09118">
    <property type="entry name" value="GO-like_E_set"/>
    <property type="match status" value="1"/>
</dbReference>
<dbReference type="AlphaFoldDB" id="A0A0R0CTC7"/>
<protein>
    <submittedName>
        <fullName evidence="5">Uncharacterized protein</fullName>
    </submittedName>
</protein>
<dbReference type="SUPFAM" id="SSF81296">
    <property type="entry name" value="E set domains"/>
    <property type="match status" value="1"/>
</dbReference>
<dbReference type="Gene3D" id="2.130.10.80">
    <property type="entry name" value="Galactose oxidase/kelch, beta-propeller"/>
    <property type="match status" value="1"/>
</dbReference>
<dbReference type="PANTHER" id="PTHR32208">
    <property type="entry name" value="SECRETED PROTEIN-RELATED"/>
    <property type="match status" value="1"/>
</dbReference>
<dbReference type="Gene3D" id="2.60.40.10">
    <property type="entry name" value="Immunoglobulins"/>
    <property type="match status" value="1"/>
</dbReference>
<dbReference type="PATRIC" id="fig|344882.3.peg.441"/>
<dbReference type="InterPro" id="IPR009880">
    <property type="entry name" value="Glyoxal_oxidase_N"/>
</dbReference>
<organism evidence="5 6">
    <name type="scientific">Pseudoxanthomonas dokdonensis</name>
    <dbReference type="NCBI Taxonomy" id="344882"/>
    <lineage>
        <taxon>Bacteria</taxon>
        <taxon>Pseudomonadati</taxon>
        <taxon>Pseudomonadota</taxon>
        <taxon>Gammaproteobacteria</taxon>
        <taxon>Lysobacterales</taxon>
        <taxon>Lysobacteraceae</taxon>
        <taxon>Pseudoxanthomonas</taxon>
    </lineage>
</organism>
<feature type="domain" description="Galactose oxidase-like Early set" evidence="4">
    <location>
        <begin position="466"/>
        <end position="560"/>
    </location>
</feature>
<dbReference type="SUPFAM" id="SSF50965">
    <property type="entry name" value="Galactose oxidase, central domain"/>
    <property type="match status" value="1"/>
</dbReference>
<proteinExistence type="predicted"/>
<evidence type="ECO:0000256" key="2">
    <source>
        <dbReference type="SAM" id="MobiDB-lite"/>
    </source>
</evidence>
<sequence>MSISVAATAAVLIIDPDPDAEASDLSTSAGEGPVDGIRDIRPGADDGDGVGAGAASIEPPALALASWHERASYWLAADRRDRLDLQAPSPAAPGKLLPHIDGLWLKDKPWPLIAIHAALLPDGRVATYGTDGMGTQTGKFIYDIWNPKTRSLDSGHLTLDNTTDTDVFCSAQTLLPGSGELFIAGGDITPEPTVEGEKVRSLNQPNDNSVLLAADGGSMCAGNNMNRPRWYGTVTTMADARTLIMGGSGGVDLPEVRSVDGEFSLLRNAPTYGFRYWYPRGFLAVDNRLFGLDTEGRMFWLDAQGEGHVQRLDDLATGFTGDGATAVMYAPGQILQVGALSERVARLSINRPNPRVLESAPVSSPRFWGNGTVLPDGKVLVTGGGRGDSVLTGANNSAELWDPKTDSWSQGASGTLPRMYHSTALLLPDATVLVAGGGAPGPLLNVNAERYLPAYLFDERGRLARRPQLKAATRVLTPGEELLIAMADSRPVSQVVLIRSGSVTHSFNFDQRRIVLAHEQHGADLAAKIPDSSAVVPPGYYLLFVVNDKGVPSEARMVRITSGDMAVVGAEWTSTIGGAGGGVFKLECANDEVLAGVHGTSIQVLSQIGPRCVRVDAAGNWQGQPGNRQVAGLPAGSGFETSCPRNQAVVGMAGRSGALVDQVQLECAPFASASRRTGPITALAPIGGAGGGWQPTRRCAFDGVGRALYGRAGGLIDSLGLLCRSNDPVNEYPYFQLSTTEVHGGGDGGSFDLSCHSDEVMAGIEGRSGWHVDMVSPLCVKVDAEGRWISEVIARGAAGGTGGGVFQQRCDEGEAVSGLASGSGVYVDQIQAVCKPLRGAGEVVGEGRLLSATGRDHGGRKQEASCEHDRPAHGLTGRSSSLVNALGLSCRGQP</sequence>
<dbReference type="Pfam" id="PF07250">
    <property type="entry name" value="Glyoxal_oxid_N"/>
    <property type="match status" value="1"/>
</dbReference>